<keyword evidence="8 20" id="KW-0479">Metal-binding</keyword>
<keyword evidence="9" id="KW-0227">DNA damage</keyword>
<dbReference type="InterPro" id="IPR023211">
    <property type="entry name" value="DNA_pol_palm_dom_sf"/>
</dbReference>
<dbReference type="Pfam" id="PF00136">
    <property type="entry name" value="DNA_pol_B"/>
    <property type="match status" value="1"/>
</dbReference>
<evidence type="ECO:0000256" key="8">
    <source>
        <dbReference type="ARBA" id="ARBA00022723"/>
    </source>
</evidence>
<keyword evidence="7 20" id="KW-0235">DNA replication</keyword>
<dbReference type="GO" id="GO:0003887">
    <property type="term" value="F:DNA-directed DNA polymerase activity"/>
    <property type="evidence" value="ECO:0007669"/>
    <property type="project" value="UniProtKB-KW"/>
</dbReference>
<dbReference type="Gene3D" id="3.90.1600.10">
    <property type="entry name" value="Palm domain of DNA polymerase"/>
    <property type="match status" value="1"/>
</dbReference>
<dbReference type="InterPro" id="IPR006134">
    <property type="entry name" value="DNA-dir_DNA_pol_B_multi_dom"/>
</dbReference>
<evidence type="ECO:0000256" key="9">
    <source>
        <dbReference type="ARBA" id="ARBA00022763"/>
    </source>
</evidence>
<reference evidence="27 28" key="1">
    <citation type="journal article" date="2016" name="Mol. Biol. Evol.">
        <title>Comparative Genomics of Early-Diverging Mushroom-Forming Fungi Provides Insights into the Origins of Lignocellulose Decay Capabilities.</title>
        <authorList>
            <person name="Nagy L.G."/>
            <person name="Riley R."/>
            <person name="Tritt A."/>
            <person name="Adam C."/>
            <person name="Daum C."/>
            <person name="Floudas D."/>
            <person name="Sun H."/>
            <person name="Yadav J.S."/>
            <person name="Pangilinan J."/>
            <person name="Larsson K.H."/>
            <person name="Matsuura K."/>
            <person name="Barry K."/>
            <person name="Labutti K."/>
            <person name="Kuo R."/>
            <person name="Ohm R.A."/>
            <person name="Bhattacharya S.S."/>
            <person name="Shirouzu T."/>
            <person name="Yoshinaga Y."/>
            <person name="Martin F.M."/>
            <person name="Grigoriev I.V."/>
            <person name="Hibbett D.S."/>
        </authorList>
    </citation>
    <scope>NUCLEOTIDE SEQUENCE [LARGE SCALE GENOMIC DNA]</scope>
    <source>
        <strain evidence="27 28">HHB12029</strain>
    </source>
</reference>
<keyword evidence="13 20" id="KW-0408">Iron</keyword>
<dbReference type="GO" id="GO:0042276">
    <property type="term" value="P:error-prone translesion synthesis"/>
    <property type="evidence" value="ECO:0007669"/>
    <property type="project" value="TreeGrafter"/>
</dbReference>
<dbReference type="FunFam" id="1.10.132.60:FF:000007">
    <property type="entry name" value="DNA polymerase"/>
    <property type="match status" value="1"/>
</dbReference>
<evidence type="ECO:0000256" key="10">
    <source>
        <dbReference type="ARBA" id="ARBA00022771"/>
    </source>
</evidence>
<organism evidence="27 28">
    <name type="scientific">Exidia glandulosa HHB12029</name>
    <dbReference type="NCBI Taxonomy" id="1314781"/>
    <lineage>
        <taxon>Eukaryota</taxon>
        <taxon>Fungi</taxon>
        <taxon>Dikarya</taxon>
        <taxon>Basidiomycota</taxon>
        <taxon>Agaricomycotina</taxon>
        <taxon>Agaricomycetes</taxon>
        <taxon>Auriculariales</taxon>
        <taxon>Exidiaceae</taxon>
        <taxon>Exidia</taxon>
    </lineage>
</organism>
<evidence type="ECO:0000256" key="15">
    <source>
        <dbReference type="ARBA" id="ARBA00023125"/>
    </source>
</evidence>
<feature type="region of interest" description="Disordered" evidence="21">
    <location>
        <begin position="588"/>
        <end position="608"/>
    </location>
</feature>
<evidence type="ECO:0000256" key="12">
    <source>
        <dbReference type="ARBA" id="ARBA00022932"/>
    </source>
</evidence>
<keyword evidence="12 20" id="KW-0239">DNA-directed DNA polymerase</keyword>
<dbReference type="InterPro" id="IPR056435">
    <property type="entry name" value="DPOD/Z_N"/>
</dbReference>
<dbReference type="InterPro" id="IPR025687">
    <property type="entry name" value="Znf-C4pol"/>
</dbReference>
<dbReference type="GO" id="GO:0006260">
    <property type="term" value="P:DNA replication"/>
    <property type="evidence" value="ECO:0007669"/>
    <property type="project" value="UniProtKB-KW"/>
</dbReference>
<feature type="domain" description="DNA polymerase zeta catalytic subunit N-terminal" evidence="26">
    <location>
        <begin position="3"/>
        <end position="46"/>
    </location>
</feature>
<evidence type="ECO:0000256" key="19">
    <source>
        <dbReference type="ARBA" id="ARBA00066055"/>
    </source>
</evidence>
<dbReference type="GO" id="GO:0016035">
    <property type="term" value="C:zeta DNA polymerase complex"/>
    <property type="evidence" value="ECO:0007669"/>
    <property type="project" value="InterPro"/>
</dbReference>
<feature type="compositionally biased region" description="Basic and acidic residues" evidence="21">
    <location>
        <begin position="353"/>
        <end position="370"/>
    </location>
</feature>
<dbReference type="Gene3D" id="1.10.132.60">
    <property type="entry name" value="DNA polymerase family B, C-terminal domain"/>
    <property type="match status" value="1"/>
</dbReference>
<evidence type="ECO:0000259" key="24">
    <source>
        <dbReference type="Pfam" id="PF14260"/>
    </source>
</evidence>
<dbReference type="GO" id="GO:0008270">
    <property type="term" value="F:zinc ion binding"/>
    <property type="evidence" value="ECO:0007669"/>
    <property type="project" value="UniProtKB-KW"/>
</dbReference>
<feature type="region of interest" description="Disordered" evidence="21">
    <location>
        <begin position="348"/>
        <end position="446"/>
    </location>
</feature>
<keyword evidence="28" id="KW-1185">Reference proteome</keyword>
<protein>
    <recommendedName>
        <fullName evidence="20">DNA polymerase</fullName>
        <ecNumber evidence="20">2.7.7.7</ecNumber>
    </recommendedName>
</protein>
<dbReference type="SMART" id="SM00486">
    <property type="entry name" value="POLBc"/>
    <property type="match status" value="1"/>
</dbReference>
<dbReference type="InterPro" id="IPR006133">
    <property type="entry name" value="DNA-dir_DNA_pol_B_exonuc"/>
</dbReference>
<keyword evidence="16" id="KW-0234">DNA repair</keyword>
<dbReference type="InterPro" id="IPR036397">
    <property type="entry name" value="RNaseH_sf"/>
</dbReference>
<feature type="compositionally biased region" description="Basic and acidic residues" evidence="21">
    <location>
        <begin position="396"/>
        <end position="408"/>
    </location>
</feature>
<comment type="catalytic activity">
    <reaction evidence="18 20">
        <text>DNA(n) + a 2'-deoxyribonucleoside 5'-triphosphate = DNA(n+1) + diphosphate</text>
        <dbReference type="Rhea" id="RHEA:22508"/>
        <dbReference type="Rhea" id="RHEA-COMP:17339"/>
        <dbReference type="Rhea" id="RHEA-COMP:17340"/>
        <dbReference type="ChEBI" id="CHEBI:33019"/>
        <dbReference type="ChEBI" id="CHEBI:61560"/>
        <dbReference type="ChEBI" id="CHEBI:173112"/>
        <dbReference type="EC" id="2.7.7.7"/>
    </reaction>
</comment>
<evidence type="ECO:0000256" key="4">
    <source>
        <dbReference type="ARBA" id="ARBA00022485"/>
    </source>
</evidence>
<evidence type="ECO:0000256" key="16">
    <source>
        <dbReference type="ARBA" id="ARBA00023204"/>
    </source>
</evidence>
<dbReference type="EC" id="2.7.7.7" evidence="20"/>
<comment type="cofactor">
    <cofactor evidence="1 20">
        <name>[4Fe-4S] cluster</name>
        <dbReference type="ChEBI" id="CHEBI:49883"/>
    </cofactor>
</comment>
<dbReference type="Gene3D" id="3.30.342.10">
    <property type="entry name" value="DNA Polymerase, chain B, domain 1"/>
    <property type="match status" value="1"/>
</dbReference>
<dbReference type="InterPro" id="IPR043502">
    <property type="entry name" value="DNA/RNA_pol_sf"/>
</dbReference>
<dbReference type="STRING" id="1314781.A0A165PHR7"/>
<feature type="compositionally biased region" description="Polar residues" evidence="21">
    <location>
        <begin position="380"/>
        <end position="390"/>
    </location>
</feature>
<evidence type="ECO:0000259" key="22">
    <source>
        <dbReference type="Pfam" id="PF00136"/>
    </source>
</evidence>
<feature type="compositionally biased region" description="Polar residues" evidence="21">
    <location>
        <begin position="419"/>
        <end position="435"/>
    </location>
</feature>
<dbReference type="EMBL" id="KV425889">
    <property type="protein sequence ID" value="KZW02196.1"/>
    <property type="molecule type" value="Genomic_DNA"/>
</dbReference>
<dbReference type="CDD" id="cd05778">
    <property type="entry name" value="DNA_polB_zeta_exo"/>
    <property type="match status" value="1"/>
</dbReference>
<evidence type="ECO:0000256" key="14">
    <source>
        <dbReference type="ARBA" id="ARBA00023014"/>
    </source>
</evidence>
<keyword evidence="11 20" id="KW-0862">Zinc</keyword>
<dbReference type="SUPFAM" id="SSF53098">
    <property type="entry name" value="Ribonuclease H-like"/>
    <property type="match status" value="1"/>
</dbReference>
<dbReference type="InParanoid" id="A0A165PHR7"/>
<feature type="domain" description="C4-type zinc-finger of DNA polymerase delta" evidence="24">
    <location>
        <begin position="1350"/>
        <end position="1421"/>
    </location>
</feature>
<dbReference type="Pfam" id="PF24065">
    <property type="entry name" value="REV3_N"/>
    <property type="match status" value="1"/>
</dbReference>
<dbReference type="PROSITE" id="PS00116">
    <property type="entry name" value="DNA_POLYMERASE_B"/>
    <property type="match status" value="1"/>
</dbReference>
<dbReference type="GO" id="GO:0000724">
    <property type="term" value="P:double-strand break repair via homologous recombination"/>
    <property type="evidence" value="ECO:0007669"/>
    <property type="project" value="TreeGrafter"/>
</dbReference>
<dbReference type="GO" id="GO:0003677">
    <property type="term" value="F:DNA binding"/>
    <property type="evidence" value="ECO:0007669"/>
    <property type="project" value="UniProtKB-KW"/>
</dbReference>
<dbReference type="GO" id="GO:0005634">
    <property type="term" value="C:nucleus"/>
    <property type="evidence" value="ECO:0007669"/>
    <property type="project" value="UniProtKB-SubCell"/>
</dbReference>
<accession>A0A165PHR7</accession>
<dbReference type="PANTHER" id="PTHR45812:SF1">
    <property type="entry name" value="DNA POLYMERASE ZETA CATALYTIC SUBUNIT"/>
    <property type="match status" value="1"/>
</dbReference>
<evidence type="ECO:0000256" key="2">
    <source>
        <dbReference type="ARBA" id="ARBA00004123"/>
    </source>
</evidence>
<dbReference type="InterPro" id="IPR042087">
    <property type="entry name" value="DNA_pol_B_thumb"/>
</dbReference>
<evidence type="ECO:0000259" key="26">
    <source>
        <dbReference type="Pfam" id="PF24065"/>
    </source>
</evidence>
<feature type="domain" description="DNA-directed DNA polymerase family B multifunctional" evidence="22">
    <location>
        <begin position="859"/>
        <end position="1307"/>
    </location>
</feature>
<dbReference type="GO" id="GO:0051539">
    <property type="term" value="F:4 iron, 4 sulfur cluster binding"/>
    <property type="evidence" value="ECO:0007669"/>
    <property type="project" value="UniProtKB-KW"/>
</dbReference>
<evidence type="ECO:0000256" key="1">
    <source>
        <dbReference type="ARBA" id="ARBA00001966"/>
    </source>
</evidence>
<comment type="subcellular location">
    <subcellularLocation>
        <location evidence="2 20">Nucleus</location>
    </subcellularLocation>
</comment>
<evidence type="ECO:0000259" key="23">
    <source>
        <dbReference type="Pfam" id="PF03104"/>
    </source>
</evidence>
<comment type="subunit">
    <text evidence="19">Forms DNA polymerase zeta with REV7.</text>
</comment>
<dbReference type="InterPro" id="IPR030559">
    <property type="entry name" value="PolZ_Rev3"/>
</dbReference>
<dbReference type="FunFam" id="1.10.287.690:FF:000002">
    <property type="entry name" value="DNA polymerase zeta"/>
    <property type="match status" value="1"/>
</dbReference>
<comment type="similarity">
    <text evidence="3 20">Belongs to the DNA polymerase type-B family.</text>
</comment>
<evidence type="ECO:0000256" key="11">
    <source>
        <dbReference type="ARBA" id="ARBA00022833"/>
    </source>
</evidence>
<dbReference type="SUPFAM" id="SSF56672">
    <property type="entry name" value="DNA/RNA polymerases"/>
    <property type="match status" value="1"/>
</dbReference>
<dbReference type="Pfam" id="PF14260">
    <property type="entry name" value="zf-C4pol"/>
    <property type="match status" value="1"/>
</dbReference>
<dbReference type="Gene3D" id="3.30.420.10">
    <property type="entry name" value="Ribonuclease H-like superfamily/Ribonuclease H"/>
    <property type="match status" value="1"/>
</dbReference>
<keyword evidence="10 20" id="KW-0863">Zinc-finger</keyword>
<sequence length="1443" mass="163103">MRVSINQIDASIERCGSLDNGERRKVPILRVFGRTEDGIPACVHVHQVFPYFYVNYTGDMDHIKVASYIRNLRIAIDHALALARRIVPGSPEAVFVKHIMPVKGTDFYGFHKDFAPFLKIYFYNPSSIALAATSLRLGTIMGTKFTVYEAHLNFPLQFMCDFALYGCNWMDLGEVFVRGDSSSDWRVSEYPKKTRMQLEVDVCAHQVLNRLVLAPRDHFKPSEQPQISSVRELWDDERRRRAAAGLHPSPEMPSVLSQGSRAAGGNWSNETRFREQLAERIAAEPIAMEQDPEPAWAALLLTTFESIDSLWDRKYRTSTLNAPPPQKPIPLPDQPTDIQVDEAAILSQPFTNELHEERERQFDEERRPEESWDMEDPQQKPGTNALSPSKWNPKAKLGDSPRKQRPGSDDDDVDEHALRQTQSAAQMFDKFSSQESDAERPRKRARVDPWSAFSITQTQSPSSSQVNCFEFARRAPTARELLATLGDHRLRHTVYREAHYSNPHDRPSTVTSDPVTELTFDLRGGIGEWEDGQVWRNRAFRLEGRAVPGWEYAGSPPPPRVGQVRRWLQKEVDDGVVASLQSSLSQTRFRSQIEGPTQRPITQAHGSANVREGSNMSSLALEVFALSVGDKKPDPQKDPICAVFYSFLDGAQPAFEDATARRSAYTSGIIALCSAKLDPARLRDHHLEVVDSELDLINAAIDQVVSLDPDIVCGWEVQVASWGYLRVRGDTYGLDVLDLVGRAHQGSNKRGGSENYEATHASIIRVTGRHVLNVWRVMRADMALSSYTFENVAFKVLKRRMHNYSAKTLTHLMNSDLALHNSRALQYFVERTATVLDILDETETISKTAEFARVFGIDFFSVISRGSQYKVESFLFRMCKPESFLVMSPSKDDVGKQNAIYATPLILEPRADFYTSPMVVLDFQSLYPSVMIAYNLCYSTCLGRVTQQNGHWKLGVRPDFELPPGLLDELGEESLFIAPNGLIYVKPEVREGILGRMLRELLETRIMVKQGMKLANGNKGLYSTLDARQLSLKFICNVTYGYTSATFSGRMPAVEIADSIVQTGRETLTKAIDFINANTKWGGTAVYGDTDSVFVYLPGKTKDEAFRIGHDIADTITAMNPDPMKLKFEKVYHPAVLMAKKRYVGFKYETPDEVEPAFDAKGIETVRRDFTPATQKMLETTIKMLFRSQDLSQIKDYCVRSWQKIVEERVSLQDFIQAKEVRMGTYSADSAPPPGVVVAARQQIDDPNDEAQYGDRIMYLVPRRATKNERLANRAVSPHEFIRDRMHLDAQYYIERMIIPPLSRVLRLAGVLDVKAWYKNMPKTVRVERDEREGGSAQTKLEKHFQSSMCISCGHSGMLTKGVCEACKTARGQSTMRLVRRIRTIETREREANVVCASCTGSMPGEEIKCDSLDCAWFFERHKVAQETEFLPTLRAAIQHLDA</sequence>
<dbReference type="InterPro" id="IPR056447">
    <property type="entry name" value="REV3_N"/>
</dbReference>
<feature type="domain" description="DNA-directed DNA polymerase family B exonuclease" evidence="23">
    <location>
        <begin position="629"/>
        <end position="792"/>
    </location>
</feature>
<evidence type="ECO:0000256" key="13">
    <source>
        <dbReference type="ARBA" id="ARBA00023004"/>
    </source>
</evidence>
<feature type="compositionally biased region" description="Polar residues" evidence="21">
    <location>
        <begin position="599"/>
        <end position="608"/>
    </location>
</feature>
<keyword evidence="4 20" id="KW-0004">4Fe-4S</keyword>
<dbReference type="PRINTS" id="PR00106">
    <property type="entry name" value="DNAPOLB"/>
</dbReference>
<dbReference type="InterPro" id="IPR006172">
    <property type="entry name" value="DNA-dir_DNA_pol_B"/>
</dbReference>
<dbReference type="OrthoDB" id="2414538at2759"/>
<dbReference type="Pfam" id="PF03104">
    <property type="entry name" value="DNA_pol_B_exo1"/>
    <property type="match status" value="1"/>
</dbReference>
<dbReference type="CDD" id="cd05534">
    <property type="entry name" value="POLBc_zeta"/>
    <property type="match status" value="1"/>
</dbReference>
<dbReference type="InterPro" id="IPR017964">
    <property type="entry name" value="DNA-dir_DNA_pol_B_CS"/>
</dbReference>
<feature type="domain" description="DNA polymerase delta/zeta catalytic subunit N-terminal" evidence="25">
    <location>
        <begin position="47"/>
        <end position="128"/>
    </location>
</feature>
<dbReference type="Proteomes" id="UP000077266">
    <property type="component" value="Unassembled WGS sequence"/>
</dbReference>
<evidence type="ECO:0000259" key="25">
    <source>
        <dbReference type="Pfam" id="PF24055"/>
    </source>
</evidence>
<evidence type="ECO:0000313" key="28">
    <source>
        <dbReference type="Proteomes" id="UP000077266"/>
    </source>
</evidence>
<keyword evidence="6 20" id="KW-0548">Nucleotidyltransferase</keyword>
<evidence type="ECO:0000256" key="7">
    <source>
        <dbReference type="ARBA" id="ARBA00022705"/>
    </source>
</evidence>
<feature type="region of interest" description="Disordered" evidence="21">
    <location>
        <begin position="244"/>
        <end position="266"/>
    </location>
</feature>
<keyword evidence="14 20" id="KW-0411">Iron-sulfur</keyword>
<evidence type="ECO:0000256" key="18">
    <source>
        <dbReference type="ARBA" id="ARBA00049244"/>
    </source>
</evidence>
<keyword evidence="15 20" id="KW-0238">DNA-binding</keyword>
<name>A0A165PHR7_EXIGL</name>
<dbReference type="InterPro" id="IPR012337">
    <property type="entry name" value="RNaseH-like_sf"/>
</dbReference>
<evidence type="ECO:0000256" key="17">
    <source>
        <dbReference type="ARBA" id="ARBA00023242"/>
    </source>
</evidence>
<evidence type="ECO:0000256" key="21">
    <source>
        <dbReference type="SAM" id="MobiDB-lite"/>
    </source>
</evidence>
<feature type="compositionally biased region" description="Polar residues" evidence="21">
    <location>
        <begin position="255"/>
        <end position="266"/>
    </location>
</feature>
<proteinExistence type="inferred from homology"/>
<dbReference type="PANTHER" id="PTHR45812">
    <property type="entry name" value="DNA POLYMERASE ZETA CATALYTIC SUBUNIT"/>
    <property type="match status" value="1"/>
</dbReference>
<gene>
    <name evidence="27" type="ORF">EXIGLDRAFT_735676</name>
</gene>
<dbReference type="Gene3D" id="1.10.287.690">
    <property type="entry name" value="Helix hairpin bin"/>
    <property type="match status" value="1"/>
</dbReference>
<evidence type="ECO:0000256" key="20">
    <source>
        <dbReference type="RuleBase" id="RU000442"/>
    </source>
</evidence>
<evidence type="ECO:0000313" key="27">
    <source>
        <dbReference type="EMBL" id="KZW02196.1"/>
    </source>
</evidence>
<evidence type="ECO:0000256" key="5">
    <source>
        <dbReference type="ARBA" id="ARBA00022679"/>
    </source>
</evidence>
<evidence type="ECO:0000256" key="6">
    <source>
        <dbReference type="ARBA" id="ARBA00022695"/>
    </source>
</evidence>
<dbReference type="GO" id="GO:0000166">
    <property type="term" value="F:nucleotide binding"/>
    <property type="evidence" value="ECO:0007669"/>
    <property type="project" value="InterPro"/>
</dbReference>
<dbReference type="FunCoup" id="A0A165PHR7">
    <property type="interactions" value="425"/>
</dbReference>
<keyword evidence="17 20" id="KW-0539">Nucleus</keyword>
<dbReference type="Pfam" id="PF24055">
    <property type="entry name" value="POL3_N"/>
    <property type="match status" value="1"/>
</dbReference>
<evidence type="ECO:0000256" key="3">
    <source>
        <dbReference type="ARBA" id="ARBA00005755"/>
    </source>
</evidence>
<keyword evidence="5 20" id="KW-0808">Transferase</keyword>